<name>A0A1N7M044_9RHOB</name>
<proteinExistence type="predicted"/>
<evidence type="ECO:0000313" key="2">
    <source>
        <dbReference type="EMBL" id="SIS79399.1"/>
    </source>
</evidence>
<dbReference type="Pfam" id="PF10658">
    <property type="entry name" value="DUF2484"/>
    <property type="match status" value="1"/>
</dbReference>
<keyword evidence="1" id="KW-1133">Transmembrane helix</keyword>
<protein>
    <submittedName>
        <fullName evidence="2">Uncharacterized protein</fullName>
    </submittedName>
</protein>
<gene>
    <name evidence="2" type="ORF">SAMN05421774_102303</name>
</gene>
<dbReference type="AlphaFoldDB" id="A0A1N7M044"/>
<keyword evidence="3" id="KW-1185">Reference proteome</keyword>
<keyword evidence="1" id="KW-0812">Transmembrane</keyword>
<evidence type="ECO:0000313" key="3">
    <source>
        <dbReference type="Proteomes" id="UP000186141"/>
    </source>
</evidence>
<reference evidence="2 3" key="1">
    <citation type="submission" date="2017-01" db="EMBL/GenBank/DDBJ databases">
        <authorList>
            <person name="Mah S.A."/>
            <person name="Swanson W.J."/>
            <person name="Moy G.W."/>
            <person name="Vacquier V.D."/>
        </authorList>
    </citation>
    <scope>NUCLEOTIDE SEQUENCE [LARGE SCALE GENOMIC DNA]</scope>
    <source>
        <strain evidence="2 3">DSM 26375</strain>
    </source>
</reference>
<dbReference type="RefSeq" id="WP_076529503.1">
    <property type="nucleotide sequence ID" value="NZ_BMEH01000002.1"/>
</dbReference>
<dbReference type="InterPro" id="IPR018919">
    <property type="entry name" value="DUF2484"/>
</dbReference>
<sequence>MILTTISMAFWLAAVLIARRSRPAHARVLRAVLTVTGIPLLGLATFVHGPVPGITGLVIGTALLVLPVSGRRDPPRRAH</sequence>
<evidence type="ECO:0000256" key="1">
    <source>
        <dbReference type="SAM" id="Phobius"/>
    </source>
</evidence>
<dbReference type="OrthoDB" id="7862849at2"/>
<feature type="transmembrane region" description="Helical" evidence="1">
    <location>
        <begin position="50"/>
        <end position="69"/>
    </location>
</feature>
<dbReference type="Proteomes" id="UP000186141">
    <property type="component" value="Unassembled WGS sequence"/>
</dbReference>
<dbReference type="STRING" id="1086013.SAMN05421774_102303"/>
<dbReference type="EMBL" id="FTOT01000002">
    <property type="protein sequence ID" value="SIS79399.1"/>
    <property type="molecule type" value="Genomic_DNA"/>
</dbReference>
<keyword evidence="1" id="KW-0472">Membrane</keyword>
<organism evidence="2 3">
    <name type="scientific">Gemmobacter megaterium</name>
    <dbReference type="NCBI Taxonomy" id="1086013"/>
    <lineage>
        <taxon>Bacteria</taxon>
        <taxon>Pseudomonadati</taxon>
        <taxon>Pseudomonadota</taxon>
        <taxon>Alphaproteobacteria</taxon>
        <taxon>Rhodobacterales</taxon>
        <taxon>Paracoccaceae</taxon>
        <taxon>Gemmobacter</taxon>
    </lineage>
</organism>
<accession>A0A1N7M044</accession>